<keyword evidence="6" id="KW-0811">Translocation</keyword>
<dbReference type="SMR" id="A0A1M4U575"/>
<dbReference type="PANTHER" id="PTHR42982">
    <property type="entry name" value="SEC-INDEPENDENT PROTEIN TRANSLOCASE PROTEIN TATA"/>
    <property type="match status" value="1"/>
</dbReference>
<dbReference type="InterPro" id="IPR003369">
    <property type="entry name" value="TatA/B/E"/>
</dbReference>
<sequence>MFANIGPIGFIVIIAVALLFWGPKKLPELGKATGETIRAFRQSISGKDHDSKEKTK</sequence>
<evidence type="ECO:0000256" key="1">
    <source>
        <dbReference type="ARBA" id="ARBA00004167"/>
    </source>
</evidence>
<protein>
    <submittedName>
        <fullName evidence="9">Sec-independent protein translocase protein TatA</fullName>
    </submittedName>
</protein>
<evidence type="ECO:0000256" key="3">
    <source>
        <dbReference type="ARBA" id="ARBA00022692"/>
    </source>
</evidence>
<evidence type="ECO:0000256" key="4">
    <source>
        <dbReference type="ARBA" id="ARBA00022927"/>
    </source>
</evidence>
<keyword evidence="7 8" id="KW-0472">Membrane</keyword>
<evidence type="ECO:0000256" key="5">
    <source>
        <dbReference type="ARBA" id="ARBA00022989"/>
    </source>
</evidence>
<feature type="transmembrane region" description="Helical" evidence="8">
    <location>
        <begin position="6"/>
        <end position="22"/>
    </location>
</feature>
<keyword evidence="10" id="KW-1185">Reference proteome</keyword>
<keyword evidence="3 8" id="KW-0812">Transmembrane</keyword>
<dbReference type="PANTHER" id="PTHR42982:SF1">
    <property type="entry name" value="SEC-INDEPENDENT PROTEIN TRANSLOCASE PROTEIN TATA"/>
    <property type="match status" value="1"/>
</dbReference>
<evidence type="ECO:0000256" key="2">
    <source>
        <dbReference type="ARBA" id="ARBA00022448"/>
    </source>
</evidence>
<name>A0A1M4U575_9BACL</name>
<evidence type="ECO:0000313" key="10">
    <source>
        <dbReference type="Proteomes" id="UP000184476"/>
    </source>
</evidence>
<keyword evidence="4" id="KW-0653">Protein transport</keyword>
<dbReference type="Gene3D" id="1.20.5.3310">
    <property type="match status" value="1"/>
</dbReference>
<keyword evidence="5 8" id="KW-1133">Transmembrane helix</keyword>
<dbReference type="GO" id="GO:0016020">
    <property type="term" value="C:membrane"/>
    <property type="evidence" value="ECO:0007669"/>
    <property type="project" value="UniProtKB-ARBA"/>
</dbReference>
<organism evidence="9 10">
    <name type="scientific">Seinonella peptonophila</name>
    <dbReference type="NCBI Taxonomy" id="112248"/>
    <lineage>
        <taxon>Bacteria</taxon>
        <taxon>Bacillati</taxon>
        <taxon>Bacillota</taxon>
        <taxon>Bacilli</taxon>
        <taxon>Bacillales</taxon>
        <taxon>Thermoactinomycetaceae</taxon>
        <taxon>Seinonella</taxon>
    </lineage>
</organism>
<dbReference type="EMBL" id="FQVL01000001">
    <property type="protein sequence ID" value="SHE51697.1"/>
    <property type="molecule type" value="Genomic_DNA"/>
</dbReference>
<gene>
    <name evidence="9" type="ORF">SAMN05444392_101810</name>
</gene>
<evidence type="ECO:0000256" key="6">
    <source>
        <dbReference type="ARBA" id="ARBA00023010"/>
    </source>
</evidence>
<comment type="subcellular location">
    <subcellularLocation>
        <location evidence="1">Membrane</location>
        <topology evidence="1">Single-pass membrane protein</topology>
    </subcellularLocation>
</comment>
<evidence type="ECO:0000256" key="8">
    <source>
        <dbReference type="SAM" id="Phobius"/>
    </source>
</evidence>
<evidence type="ECO:0000313" key="9">
    <source>
        <dbReference type="EMBL" id="SHE51697.1"/>
    </source>
</evidence>
<evidence type="ECO:0000256" key="7">
    <source>
        <dbReference type="ARBA" id="ARBA00023136"/>
    </source>
</evidence>
<dbReference type="RefSeq" id="WP_073152315.1">
    <property type="nucleotide sequence ID" value="NZ_FQVL01000001.1"/>
</dbReference>
<dbReference type="STRING" id="112248.SAMN05444392_101810"/>
<proteinExistence type="predicted"/>
<dbReference type="OrthoDB" id="9800908at2"/>
<dbReference type="GO" id="GO:0015031">
    <property type="term" value="P:protein transport"/>
    <property type="evidence" value="ECO:0007669"/>
    <property type="project" value="UniProtKB-KW"/>
</dbReference>
<dbReference type="Proteomes" id="UP000184476">
    <property type="component" value="Unassembled WGS sequence"/>
</dbReference>
<dbReference type="AlphaFoldDB" id="A0A1M4U575"/>
<keyword evidence="2" id="KW-0813">Transport</keyword>
<accession>A0A1M4U575</accession>
<dbReference type="NCBIfam" id="NF011430">
    <property type="entry name" value="PRK14861.1"/>
    <property type="match status" value="1"/>
</dbReference>
<reference evidence="9 10" key="1">
    <citation type="submission" date="2016-11" db="EMBL/GenBank/DDBJ databases">
        <authorList>
            <person name="Jaros S."/>
            <person name="Januszkiewicz K."/>
            <person name="Wedrychowicz H."/>
        </authorList>
    </citation>
    <scope>NUCLEOTIDE SEQUENCE [LARGE SCALE GENOMIC DNA]</scope>
    <source>
        <strain evidence="9 10">DSM 44666</strain>
    </source>
</reference>
<dbReference type="Pfam" id="PF02416">
    <property type="entry name" value="TatA_B_E"/>
    <property type="match status" value="1"/>
</dbReference>